<sequence length="351" mass="36834">MFTNTQNHNHNPHVSSPHYSSSEPPTTTHHVFSPNSVTANRGFLPSSAPQPPPPPPPETVKRKRGRPRKYGTPEVPSSTPSSSSVKQISSPLSSPPRKKDPSSGSSSLNSSSKKSQLVSLGNAGQGFTPHIITVAAGEDVSQKIMSFVQQTKCAVCILSASGSISNASLRQPAMLGGNVTYEGRFEILSLSGSFLHNEIGGTSSRTGGLSVCLSSTDGRIIGGGVGGPLRAAAPVQVIAGSFFYDVTKNAIADKKHEASLDKSPPQVVGASITSVTFRNAPDSSGRMYVRENDDHQSFGGHFMLQPRGMDVTSPHLTDWRGGLDARGGASIDFAGTTDHGECQSPEDGDDE</sequence>
<dbReference type="CDD" id="cd11378">
    <property type="entry name" value="DUF296"/>
    <property type="match status" value="1"/>
</dbReference>
<evidence type="ECO:0000313" key="4">
    <source>
        <dbReference type="EMBL" id="KAF5184999.1"/>
    </source>
</evidence>
<dbReference type="GO" id="GO:0005634">
    <property type="term" value="C:nucleus"/>
    <property type="evidence" value="ECO:0007669"/>
    <property type="project" value="UniProtKB-SubCell"/>
</dbReference>
<dbReference type="PANTHER" id="PTHR31500">
    <property type="entry name" value="AT-HOOK MOTIF NUCLEAR-LOCALIZED PROTEIN 9"/>
    <property type="match status" value="1"/>
</dbReference>
<feature type="compositionally biased region" description="Low complexity" evidence="2">
    <location>
        <begin position="102"/>
        <end position="117"/>
    </location>
</feature>
<dbReference type="GO" id="GO:0003680">
    <property type="term" value="F:minor groove of adenine-thymine-rich DNA binding"/>
    <property type="evidence" value="ECO:0007669"/>
    <property type="project" value="UniProtKB-UniRule"/>
</dbReference>
<dbReference type="OrthoDB" id="2017193at2759"/>
<dbReference type="Gene3D" id="3.30.1330.80">
    <property type="entry name" value="Hypothetical protein, similar to alpha- acetolactate decarboxylase, domain 2"/>
    <property type="match status" value="1"/>
</dbReference>
<proteinExistence type="predicted"/>
<comment type="domain">
    <text evidence="1">The PPC domain mediates interactions between AHL proteins.</text>
</comment>
<feature type="compositionally biased region" description="Pro residues" evidence="2">
    <location>
        <begin position="48"/>
        <end position="58"/>
    </location>
</feature>
<feature type="domain" description="PPC" evidence="3">
    <location>
        <begin position="123"/>
        <end position="263"/>
    </location>
</feature>
<evidence type="ECO:0000313" key="5">
    <source>
        <dbReference type="Proteomes" id="UP000554482"/>
    </source>
</evidence>
<dbReference type="Proteomes" id="UP000554482">
    <property type="component" value="Unassembled WGS sequence"/>
</dbReference>
<evidence type="ECO:0000259" key="3">
    <source>
        <dbReference type="PROSITE" id="PS51742"/>
    </source>
</evidence>
<organism evidence="4 5">
    <name type="scientific">Thalictrum thalictroides</name>
    <name type="common">Rue-anemone</name>
    <name type="synonym">Anemone thalictroides</name>
    <dbReference type="NCBI Taxonomy" id="46969"/>
    <lineage>
        <taxon>Eukaryota</taxon>
        <taxon>Viridiplantae</taxon>
        <taxon>Streptophyta</taxon>
        <taxon>Embryophyta</taxon>
        <taxon>Tracheophyta</taxon>
        <taxon>Spermatophyta</taxon>
        <taxon>Magnoliopsida</taxon>
        <taxon>Ranunculales</taxon>
        <taxon>Ranunculaceae</taxon>
        <taxon>Thalictroideae</taxon>
        <taxon>Thalictrum</taxon>
    </lineage>
</organism>
<protein>
    <recommendedName>
        <fullName evidence="1">AT-hook motif nuclear-localized protein</fullName>
    </recommendedName>
</protein>
<feature type="compositionally biased region" description="Low complexity" evidence="2">
    <location>
        <begin position="76"/>
        <end position="92"/>
    </location>
</feature>
<feature type="region of interest" description="Disordered" evidence="2">
    <location>
        <begin position="327"/>
        <end position="351"/>
    </location>
</feature>
<keyword evidence="1" id="KW-0539">Nucleus</keyword>
<feature type="compositionally biased region" description="Low complexity" evidence="2">
    <location>
        <begin position="7"/>
        <end position="30"/>
    </location>
</feature>
<comment type="function">
    <text evidence="1">Transcription factor that specifically binds AT-rich DNA sequences related to the nuclear matrix attachment regions (MARs).</text>
</comment>
<dbReference type="SUPFAM" id="SSF117856">
    <property type="entry name" value="AF0104/ALDC/Ptd012-like"/>
    <property type="match status" value="1"/>
</dbReference>
<reference evidence="4 5" key="1">
    <citation type="submission" date="2020-06" db="EMBL/GenBank/DDBJ databases">
        <title>Transcriptomic and genomic resources for Thalictrum thalictroides and T. hernandezii: Facilitating candidate gene discovery in an emerging model plant lineage.</title>
        <authorList>
            <person name="Arias T."/>
            <person name="Riano-Pachon D.M."/>
            <person name="Di Stilio V.S."/>
        </authorList>
    </citation>
    <scope>NUCLEOTIDE SEQUENCE [LARGE SCALE GENOMIC DNA]</scope>
    <source>
        <strain evidence="5">cv. WT478/WT964</strain>
        <tissue evidence="4">Leaves</tissue>
    </source>
</reference>
<dbReference type="InterPro" id="IPR039605">
    <property type="entry name" value="AHL"/>
</dbReference>
<keyword evidence="1" id="KW-0804">Transcription</keyword>
<evidence type="ECO:0000256" key="1">
    <source>
        <dbReference type="RuleBase" id="RU367031"/>
    </source>
</evidence>
<keyword evidence="1" id="KW-0238">DNA-binding</keyword>
<keyword evidence="5" id="KW-1185">Reference proteome</keyword>
<accession>A0A7J6VIQ2</accession>
<dbReference type="InterPro" id="IPR005175">
    <property type="entry name" value="PPC_dom"/>
</dbReference>
<keyword evidence="1" id="KW-0805">Transcription regulation</keyword>
<evidence type="ECO:0000256" key="2">
    <source>
        <dbReference type="SAM" id="MobiDB-lite"/>
    </source>
</evidence>
<dbReference type="EMBL" id="JABWDY010031314">
    <property type="protein sequence ID" value="KAF5184999.1"/>
    <property type="molecule type" value="Genomic_DNA"/>
</dbReference>
<dbReference type="Pfam" id="PF03479">
    <property type="entry name" value="PCC"/>
    <property type="match status" value="1"/>
</dbReference>
<comment type="subcellular location">
    <subcellularLocation>
        <location evidence="1">Nucleus</location>
    </subcellularLocation>
</comment>
<dbReference type="PANTHER" id="PTHR31500:SF68">
    <property type="entry name" value="AT-HOOK MOTIF NUCLEAR-LOCALIZED PROTEIN 14"/>
    <property type="match status" value="1"/>
</dbReference>
<gene>
    <name evidence="4" type="ORF">FRX31_025412</name>
</gene>
<name>A0A7J6VIQ2_THATH</name>
<dbReference type="PROSITE" id="PS51742">
    <property type="entry name" value="PPC"/>
    <property type="match status" value="1"/>
</dbReference>
<comment type="caution">
    <text evidence="4">The sequence shown here is derived from an EMBL/GenBank/DDBJ whole genome shotgun (WGS) entry which is preliminary data.</text>
</comment>
<feature type="region of interest" description="Disordered" evidence="2">
    <location>
        <begin position="1"/>
        <end position="117"/>
    </location>
</feature>
<dbReference type="AlphaFoldDB" id="A0A7J6VIQ2"/>